<name>A0A255ZTU7_9FLAO</name>
<evidence type="ECO:0000313" key="1">
    <source>
        <dbReference type="EMBL" id="OYQ44335.1"/>
    </source>
</evidence>
<comment type="caution">
    <text evidence="1">The sequence shown here is derived from an EMBL/GenBank/DDBJ whole genome shotgun (WGS) entry which is preliminary data.</text>
</comment>
<reference evidence="1 2" key="1">
    <citation type="submission" date="2017-07" db="EMBL/GenBank/DDBJ databases">
        <title>Flavobacterium cyanobacteriorum sp. nov., isolated from cyanobacterial aggregates in a eutrophic lake.</title>
        <authorList>
            <person name="Cai H."/>
        </authorList>
    </citation>
    <scope>NUCLEOTIDE SEQUENCE [LARGE SCALE GENOMIC DNA]</scope>
    <source>
        <strain evidence="1 2">TH167</strain>
    </source>
</reference>
<keyword evidence="2" id="KW-1185">Reference proteome</keyword>
<organism evidence="1 2">
    <name type="scientific">Flavobacterium aurantiibacter</name>
    <dbReference type="NCBI Taxonomy" id="2023067"/>
    <lineage>
        <taxon>Bacteria</taxon>
        <taxon>Pseudomonadati</taxon>
        <taxon>Bacteroidota</taxon>
        <taxon>Flavobacteriia</taxon>
        <taxon>Flavobacteriales</taxon>
        <taxon>Flavobacteriaceae</taxon>
        <taxon>Flavobacterium</taxon>
    </lineage>
</organism>
<gene>
    <name evidence="1" type="ORF">CHX27_07635</name>
</gene>
<dbReference type="AlphaFoldDB" id="A0A255ZTU7"/>
<proteinExistence type="predicted"/>
<accession>A0A255ZTU7</accession>
<dbReference type="EMBL" id="NOXX01000192">
    <property type="protein sequence ID" value="OYQ44335.1"/>
    <property type="molecule type" value="Genomic_DNA"/>
</dbReference>
<evidence type="ECO:0000313" key="2">
    <source>
        <dbReference type="Proteomes" id="UP000216035"/>
    </source>
</evidence>
<protein>
    <submittedName>
        <fullName evidence="1">Uncharacterized protein</fullName>
    </submittedName>
</protein>
<dbReference type="Proteomes" id="UP000216035">
    <property type="component" value="Unassembled WGS sequence"/>
</dbReference>
<sequence length="89" mass="10307">MEIPCAKKDITAVAHPEKRKGKTTAQTLRSSWRTSRLRLLKAQEPICNKLNELIKIHFAEKNYSPKKTPVKLPHRNIHAKSKTNYFQAK</sequence>